<evidence type="ECO:0000259" key="7">
    <source>
        <dbReference type="Pfam" id="PF07522"/>
    </source>
</evidence>
<evidence type="ECO:0000256" key="6">
    <source>
        <dbReference type="SAM" id="MobiDB-lite"/>
    </source>
</evidence>
<dbReference type="SUPFAM" id="SSF56281">
    <property type="entry name" value="Metallo-hydrolase/oxidoreductase"/>
    <property type="match status" value="1"/>
</dbReference>
<dbReference type="AlphaFoldDB" id="A0A7G3ZAH0"/>
<keyword evidence="4" id="KW-0234">DNA repair</keyword>
<dbReference type="CDD" id="cd16273">
    <property type="entry name" value="SNM1A-1C-like_MBL-fold"/>
    <property type="match status" value="1"/>
</dbReference>
<keyword evidence="3" id="KW-0227">DNA damage</keyword>
<protein>
    <recommendedName>
        <fullName evidence="7">DNA repair metallo-beta-lactamase domain-containing protein</fullName>
    </recommendedName>
</protein>
<feature type="domain" description="DNA repair metallo-beta-lactamase" evidence="7">
    <location>
        <begin position="382"/>
        <end position="513"/>
    </location>
</feature>
<dbReference type="Pfam" id="PF07522">
    <property type="entry name" value="DRMBL"/>
    <property type="match status" value="1"/>
</dbReference>
<feature type="compositionally biased region" description="Low complexity" evidence="6">
    <location>
        <begin position="1"/>
        <end position="12"/>
    </location>
</feature>
<dbReference type="Gene3D" id="3.40.50.12650">
    <property type="match status" value="1"/>
</dbReference>
<evidence type="ECO:0000256" key="2">
    <source>
        <dbReference type="ARBA" id="ARBA00010304"/>
    </source>
</evidence>
<gene>
    <name evidence="8" type="ORF">HG536_0A03240</name>
</gene>
<proteinExistence type="inferred from homology"/>
<sequence>MSRRSIVQVSSSDVRRRRSGVVKSTKKQRKLSEFDIPTASSLQVRQRSFEEVIVRNNQDDPIIIEEEEEEEVVAIKEIKCPICQIDITNFEIYQKEAHAESCLEKSTEAASKRSLTASAVSRPKLPEIKILSFVNGHKVVVDGFNFERDPVISQYFLSHFHSDHYMGLRKSWDHGTIYASQITVDLMINKFNINRDLVRALPMNQETWIWANISVIPLDANHCPGATVFLFQEWDDRRRNVVKQILHTGDFRSNPQLISRLNSICPTALDQVYLDTTYLIPGFHFPSQDSVLSVTSRFASQLAEKGIRQFFNDSQQSIFRFIARSTASRTLYNCLFLVGTYTIGKEKLAIAIAEALNTKIFVSKKSSRHKIISQYLSYFPEGLITHEVEQSCVHLVPLSTLRSKESIDLYFKEHSKIYQDVVGFIPTGWTFTNKFAKPPDLPTQESRIQYCEQLLQDHQNNTLDLRFILKQYKKHNRYQIFNVPYSEHSSFKDLALFGTQVHSKEILATVNLHSLERIKDMHQWFKTWQAMQNRRCYGRR</sequence>
<dbReference type="OrthoDB" id="262529at2759"/>
<dbReference type="Proteomes" id="UP000515788">
    <property type="component" value="Chromosome 1"/>
</dbReference>
<evidence type="ECO:0000313" key="9">
    <source>
        <dbReference type="Proteomes" id="UP000515788"/>
    </source>
</evidence>
<keyword evidence="5" id="KW-0539">Nucleus</keyword>
<dbReference type="EMBL" id="CP059246">
    <property type="protein sequence ID" value="QLL30506.1"/>
    <property type="molecule type" value="Genomic_DNA"/>
</dbReference>
<dbReference type="InterPro" id="IPR011084">
    <property type="entry name" value="DRMBL"/>
</dbReference>
<comment type="similarity">
    <text evidence="2">Belongs to the DNA repair metallo-beta-lactamase (DRMBL) family.</text>
</comment>
<dbReference type="GO" id="GO:0035312">
    <property type="term" value="F:5'-3' DNA exonuclease activity"/>
    <property type="evidence" value="ECO:0007669"/>
    <property type="project" value="TreeGrafter"/>
</dbReference>
<dbReference type="GeneID" id="59323603"/>
<evidence type="ECO:0000256" key="1">
    <source>
        <dbReference type="ARBA" id="ARBA00004123"/>
    </source>
</evidence>
<keyword evidence="9" id="KW-1185">Reference proteome</keyword>
<organism evidence="8 9">
    <name type="scientific">Torulaspora globosa</name>
    <dbReference type="NCBI Taxonomy" id="48254"/>
    <lineage>
        <taxon>Eukaryota</taxon>
        <taxon>Fungi</taxon>
        <taxon>Dikarya</taxon>
        <taxon>Ascomycota</taxon>
        <taxon>Saccharomycotina</taxon>
        <taxon>Saccharomycetes</taxon>
        <taxon>Saccharomycetales</taxon>
        <taxon>Saccharomycetaceae</taxon>
        <taxon>Torulaspora</taxon>
    </lineage>
</organism>
<accession>A0A7G3ZAH0</accession>
<dbReference type="KEGG" id="tgb:HG536_0A03240"/>
<dbReference type="GO" id="GO:0005634">
    <property type="term" value="C:nucleus"/>
    <property type="evidence" value="ECO:0007669"/>
    <property type="project" value="UniProtKB-SubCell"/>
</dbReference>
<dbReference type="GO" id="GO:0036297">
    <property type="term" value="P:interstrand cross-link repair"/>
    <property type="evidence" value="ECO:0007669"/>
    <property type="project" value="TreeGrafter"/>
</dbReference>
<evidence type="ECO:0000256" key="5">
    <source>
        <dbReference type="ARBA" id="ARBA00023242"/>
    </source>
</evidence>
<dbReference type="InterPro" id="IPR036866">
    <property type="entry name" value="RibonucZ/Hydroxyglut_hydro"/>
</dbReference>
<evidence type="ECO:0000313" key="8">
    <source>
        <dbReference type="EMBL" id="QLL30506.1"/>
    </source>
</evidence>
<dbReference type="Gene3D" id="3.60.15.10">
    <property type="entry name" value="Ribonuclease Z/Hydroxyacylglutathione hydrolase-like"/>
    <property type="match status" value="1"/>
</dbReference>
<comment type="subcellular location">
    <subcellularLocation>
        <location evidence="1">Nucleus</location>
    </subcellularLocation>
</comment>
<dbReference type="PANTHER" id="PTHR23240:SF6">
    <property type="entry name" value="DNA CROSS-LINK REPAIR 1A PROTEIN"/>
    <property type="match status" value="1"/>
</dbReference>
<reference evidence="8 9" key="1">
    <citation type="submission" date="2020-06" db="EMBL/GenBank/DDBJ databases">
        <title>The yeast mating-type switching endonuclease HO is a domesticated member of an unorthodox homing genetic element family.</title>
        <authorList>
            <person name="Coughlan A.Y."/>
            <person name="Lombardi L."/>
            <person name="Braun-Galleani S."/>
            <person name="Martos A.R."/>
            <person name="Galeote V."/>
            <person name="Bigey F."/>
            <person name="Dequin S."/>
            <person name="Byrne K.P."/>
            <person name="Wolfe K.H."/>
        </authorList>
    </citation>
    <scope>NUCLEOTIDE SEQUENCE [LARGE SCALE GENOMIC DNA]</scope>
    <source>
        <strain evidence="8 9">CBS764</strain>
    </source>
</reference>
<dbReference type="RefSeq" id="XP_037137181.1">
    <property type="nucleotide sequence ID" value="XM_037281286.1"/>
</dbReference>
<evidence type="ECO:0000256" key="4">
    <source>
        <dbReference type="ARBA" id="ARBA00023204"/>
    </source>
</evidence>
<feature type="compositionally biased region" description="Basic residues" evidence="6">
    <location>
        <begin position="15"/>
        <end position="26"/>
    </location>
</feature>
<dbReference type="PANTHER" id="PTHR23240">
    <property type="entry name" value="DNA CROSS-LINK REPAIR PROTEIN PSO2/SNM1-RELATED"/>
    <property type="match status" value="1"/>
</dbReference>
<dbReference type="GO" id="GO:0006303">
    <property type="term" value="P:double-strand break repair via nonhomologous end joining"/>
    <property type="evidence" value="ECO:0007669"/>
    <property type="project" value="TreeGrafter"/>
</dbReference>
<name>A0A7G3ZAH0_9SACH</name>
<evidence type="ECO:0000256" key="3">
    <source>
        <dbReference type="ARBA" id="ARBA00022763"/>
    </source>
</evidence>
<dbReference type="GO" id="GO:0003684">
    <property type="term" value="F:damaged DNA binding"/>
    <property type="evidence" value="ECO:0007669"/>
    <property type="project" value="TreeGrafter"/>
</dbReference>
<feature type="region of interest" description="Disordered" evidence="6">
    <location>
        <begin position="1"/>
        <end position="26"/>
    </location>
</feature>